<evidence type="ECO:0000256" key="3">
    <source>
        <dbReference type="ARBA" id="ARBA00006501"/>
    </source>
</evidence>
<evidence type="ECO:0000313" key="16">
    <source>
        <dbReference type="EMBL" id="MCW8107493.1"/>
    </source>
</evidence>
<evidence type="ECO:0000256" key="2">
    <source>
        <dbReference type="ARBA" id="ARBA00005073"/>
    </source>
</evidence>
<evidence type="ECO:0000313" key="17">
    <source>
        <dbReference type="Proteomes" id="UP001142810"/>
    </source>
</evidence>
<evidence type="ECO:0000256" key="7">
    <source>
        <dbReference type="ARBA" id="ARBA00022692"/>
    </source>
</evidence>
<evidence type="ECO:0000256" key="5">
    <source>
        <dbReference type="ARBA" id="ARBA00022475"/>
    </source>
</evidence>
<comment type="pathway">
    <text evidence="2 14 15">Porphyrin-containing compound metabolism; protoporphyrin-IX biosynthesis; protoporphyrin-IX from protoporphyrinogen-IX: step 1/1.</text>
</comment>
<dbReference type="HAMAP" id="MF_02239">
    <property type="entry name" value="HemJ"/>
    <property type="match status" value="1"/>
</dbReference>
<keyword evidence="10 14" id="KW-0560">Oxidoreductase</keyword>
<dbReference type="PIRSF" id="PIRSF004638">
    <property type="entry name" value="UCP004638"/>
    <property type="match status" value="1"/>
</dbReference>
<evidence type="ECO:0000256" key="12">
    <source>
        <dbReference type="ARBA" id="ARBA00023136"/>
    </source>
</evidence>
<evidence type="ECO:0000256" key="6">
    <source>
        <dbReference type="ARBA" id="ARBA00022617"/>
    </source>
</evidence>
<keyword evidence="7 14" id="KW-0812">Transmembrane</keyword>
<name>A0ABT3P418_9ALTE</name>
<comment type="similarity">
    <text evidence="3 14 15">Belongs to the HemJ family.</text>
</comment>
<dbReference type="EC" id="1.3.99.-" evidence="14 15"/>
<keyword evidence="8 14" id="KW-0479">Metal-binding</keyword>
<reference evidence="16" key="1">
    <citation type="submission" date="2022-11" db="EMBL/GenBank/DDBJ databases">
        <title>Alteromonas sp. nov., isolated from sea water of the Qingdao.</title>
        <authorList>
            <person name="Wang Q."/>
        </authorList>
    </citation>
    <scope>NUCLEOTIDE SEQUENCE</scope>
    <source>
        <strain evidence="16">ASW11-7</strain>
    </source>
</reference>
<keyword evidence="5 14" id="KW-1003">Cell membrane</keyword>
<keyword evidence="9 14" id="KW-1133">Transmembrane helix</keyword>
<evidence type="ECO:0000256" key="14">
    <source>
        <dbReference type="HAMAP-Rule" id="MF_02239"/>
    </source>
</evidence>
<keyword evidence="17" id="KW-1185">Reference proteome</keyword>
<comment type="catalytic activity">
    <reaction evidence="13 14 15">
        <text>protoporphyrinogen IX + 3 A = protoporphyrin IX + 3 AH2</text>
        <dbReference type="Rhea" id="RHEA:62000"/>
        <dbReference type="ChEBI" id="CHEBI:13193"/>
        <dbReference type="ChEBI" id="CHEBI:17499"/>
        <dbReference type="ChEBI" id="CHEBI:57306"/>
        <dbReference type="ChEBI" id="CHEBI:57307"/>
    </reaction>
</comment>
<feature type="transmembrane region" description="Helical" evidence="14">
    <location>
        <begin position="50"/>
        <end position="70"/>
    </location>
</feature>
<evidence type="ECO:0000256" key="11">
    <source>
        <dbReference type="ARBA" id="ARBA00023004"/>
    </source>
</evidence>
<evidence type="ECO:0000256" key="13">
    <source>
        <dbReference type="ARBA" id="ARBA00048390"/>
    </source>
</evidence>
<dbReference type="PANTHER" id="PTHR40255:SF1">
    <property type="entry name" value="PROTOPORPHYRINOGEN IX OXIDASE"/>
    <property type="match status" value="1"/>
</dbReference>
<evidence type="ECO:0000256" key="4">
    <source>
        <dbReference type="ARBA" id="ARBA00017504"/>
    </source>
</evidence>
<feature type="transmembrane region" description="Helical" evidence="14">
    <location>
        <begin position="6"/>
        <end position="29"/>
    </location>
</feature>
<dbReference type="InterPro" id="IPR005265">
    <property type="entry name" value="HemJ-like"/>
</dbReference>
<dbReference type="PANTHER" id="PTHR40255">
    <property type="entry name" value="UPF0093 MEMBRANE PROTEIN SLR1790"/>
    <property type="match status" value="1"/>
</dbReference>
<evidence type="ECO:0000256" key="9">
    <source>
        <dbReference type="ARBA" id="ARBA00022989"/>
    </source>
</evidence>
<dbReference type="EMBL" id="JAPFRD010000005">
    <property type="protein sequence ID" value="MCW8107493.1"/>
    <property type="molecule type" value="Genomic_DNA"/>
</dbReference>
<comment type="cofactor">
    <cofactor evidence="14 15">
        <name>heme b</name>
        <dbReference type="ChEBI" id="CHEBI:60344"/>
    </cofactor>
    <text evidence="14 15">Binds 1 heme b (iron(II)-protoporphyrin IX) group per subunit.</text>
</comment>
<gene>
    <name evidence="16" type="ORF">OPS25_03115</name>
</gene>
<evidence type="ECO:0000256" key="8">
    <source>
        <dbReference type="ARBA" id="ARBA00022723"/>
    </source>
</evidence>
<sequence>MNILWIKALHIFFVLAWMAGLFYLPRIFVYHAESTTPSVHEQFKIMERRLWWFVTPFAILALVLGVWLIALYGTNWFAASTWLHLKLTLLIGIYGYHFYLYKLVKDFARNENKHSAKFYRFLNEVPVLIILVIVFLAVVKPI</sequence>
<feature type="binding site" description="axial binding residue" evidence="14">
    <location>
        <position position="10"/>
    </location>
    <ligand>
        <name>heme</name>
        <dbReference type="ChEBI" id="CHEBI:30413"/>
    </ligand>
    <ligandPart>
        <name>Fe</name>
        <dbReference type="ChEBI" id="CHEBI:18248"/>
    </ligandPart>
</feature>
<comment type="caution">
    <text evidence="16">The sequence shown here is derived from an EMBL/GenBank/DDBJ whole genome shotgun (WGS) entry which is preliminary data.</text>
</comment>
<dbReference type="Proteomes" id="UP001142810">
    <property type="component" value="Unassembled WGS sequence"/>
</dbReference>
<comment type="subunit">
    <text evidence="14">Homodimer.</text>
</comment>
<evidence type="ECO:0000256" key="10">
    <source>
        <dbReference type="ARBA" id="ARBA00023002"/>
    </source>
</evidence>
<proteinExistence type="inferred from homology"/>
<evidence type="ECO:0000256" key="1">
    <source>
        <dbReference type="ARBA" id="ARBA00004651"/>
    </source>
</evidence>
<keyword evidence="11 14" id="KW-0408">Iron</keyword>
<comment type="subcellular location">
    <subcellularLocation>
        <location evidence="1 14">Cell membrane</location>
        <topology evidence="1 14">Multi-pass membrane protein</topology>
    </subcellularLocation>
</comment>
<organism evidence="16 17">
    <name type="scientific">Alteromonas aquimaris</name>
    <dbReference type="NCBI Taxonomy" id="2998417"/>
    <lineage>
        <taxon>Bacteria</taxon>
        <taxon>Pseudomonadati</taxon>
        <taxon>Pseudomonadota</taxon>
        <taxon>Gammaproteobacteria</taxon>
        <taxon>Alteromonadales</taxon>
        <taxon>Alteromonadaceae</taxon>
        <taxon>Alteromonas/Salinimonas group</taxon>
        <taxon>Alteromonas</taxon>
    </lineage>
</organism>
<keyword evidence="6 14" id="KW-0349">Heme</keyword>
<feature type="transmembrane region" description="Helical" evidence="14">
    <location>
        <begin position="82"/>
        <end position="101"/>
    </location>
</feature>
<dbReference type="RefSeq" id="WP_265616202.1">
    <property type="nucleotide sequence ID" value="NZ_JAPFRD010000005.1"/>
</dbReference>
<feature type="transmembrane region" description="Helical" evidence="14">
    <location>
        <begin position="121"/>
        <end position="139"/>
    </location>
</feature>
<accession>A0ABT3P418</accession>
<feature type="binding site" description="axial binding residue" evidence="14">
    <location>
        <position position="86"/>
    </location>
    <ligand>
        <name>heme</name>
        <dbReference type="ChEBI" id="CHEBI:30413"/>
    </ligand>
    <ligandPart>
        <name>Fe</name>
        <dbReference type="ChEBI" id="CHEBI:18248"/>
    </ligandPart>
</feature>
<evidence type="ECO:0000256" key="15">
    <source>
        <dbReference type="PIRNR" id="PIRNR004638"/>
    </source>
</evidence>
<dbReference type="Pfam" id="PF03653">
    <property type="entry name" value="UPF0093"/>
    <property type="match status" value="1"/>
</dbReference>
<protein>
    <recommendedName>
        <fullName evidence="4 14">Protoporphyrinogen IX oxidase</fullName>
        <shortName evidence="14">PPO</shortName>
        <ecNumber evidence="14 15">1.3.99.-</ecNumber>
    </recommendedName>
</protein>
<comment type="function">
    <text evidence="14 15">Catalyzes the oxidation of protoporphyrinogen IX to protoporphyrin IX.</text>
</comment>
<keyword evidence="12 14" id="KW-0472">Membrane</keyword>